<dbReference type="PRINTS" id="PR00315">
    <property type="entry name" value="ELONGATNFCT"/>
</dbReference>
<dbReference type="CDD" id="cd16262">
    <property type="entry name" value="EFG_III"/>
    <property type="match status" value="1"/>
</dbReference>
<evidence type="ECO:0000256" key="4">
    <source>
        <dbReference type="ARBA" id="ARBA00022917"/>
    </source>
</evidence>
<dbReference type="FunFam" id="3.30.70.240:FF:000001">
    <property type="entry name" value="Elongation factor G"/>
    <property type="match status" value="1"/>
</dbReference>
<dbReference type="GO" id="GO:0003746">
    <property type="term" value="F:translation elongation factor activity"/>
    <property type="evidence" value="ECO:0007669"/>
    <property type="project" value="UniProtKB-UniRule"/>
</dbReference>
<comment type="similarity">
    <text evidence="1">Belongs to the TRAFAC class translation factor GTPase superfamily. Classic translation factor GTPase family. EF-G/EF-2 subfamily.</text>
</comment>
<keyword evidence="2 7" id="KW-0547">Nucleotide-binding</keyword>
<dbReference type="HAMAP" id="MF_00054_B">
    <property type="entry name" value="EF_G_EF_2_B"/>
    <property type="match status" value="1"/>
</dbReference>
<dbReference type="SMART" id="SM00889">
    <property type="entry name" value="EFG_IV"/>
    <property type="match status" value="1"/>
</dbReference>
<dbReference type="InParanoid" id="E2B601"/>
<dbReference type="SUPFAM" id="SSF54211">
    <property type="entry name" value="Ribosomal protein S5 domain 2-like"/>
    <property type="match status" value="1"/>
</dbReference>
<comment type="caution">
    <text evidence="7">Lacks conserved residue(s) required for the propagation of feature annotation.</text>
</comment>
<dbReference type="CDD" id="cd01886">
    <property type="entry name" value="EF-G"/>
    <property type="match status" value="1"/>
</dbReference>
<comment type="subcellular location">
    <subcellularLocation>
        <location evidence="7">Mitochondrion</location>
    </subcellularLocation>
</comment>
<dbReference type="SMART" id="SM00838">
    <property type="entry name" value="EFG_C"/>
    <property type="match status" value="1"/>
</dbReference>
<dbReference type="GO" id="GO:0005739">
    <property type="term" value="C:mitochondrion"/>
    <property type="evidence" value="ECO:0007669"/>
    <property type="project" value="UniProtKB-SubCell"/>
</dbReference>
<dbReference type="OrthoDB" id="198619at2759"/>
<comment type="function">
    <text evidence="7">Mitochondrial GTPase that catalyzes the GTP-dependent ribosomal translocation step during translation elongation. During this step, the ribosome changes from the pre-translocational (PRE) to the post-translocational (POST) state as the newly formed A-site-bound peptidyl-tRNA and P-site-bound deacylated tRNA move to the P and E sites, respectively. Catalyzes the coordinated movement of the two tRNA molecules, the mRNA and conformational changes in the ribosome.</text>
</comment>
<feature type="domain" description="Tr-type G" evidence="8">
    <location>
        <begin position="1"/>
        <end position="246"/>
    </location>
</feature>
<dbReference type="GO" id="GO:0005525">
    <property type="term" value="F:GTP binding"/>
    <property type="evidence" value="ECO:0007669"/>
    <property type="project" value="UniProtKB-UniRule"/>
</dbReference>
<dbReference type="Gene3D" id="3.30.70.870">
    <property type="entry name" value="Elongation Factor G (Translational Gtpase), domain 3"/>
    <property type="match status" value="1"/>
</dbReference>
<sequence length="661" mass="74898">MHEVKGKDNVGATMDSMELERQRGITIQSAATYTLWQDHNINIIDTPGHVDFTVEVERALRVLDGAILVLCAVGGVQSQTLTVNQQMKRYNIPCLAFINKLDRMGANPKRVLEQMRGKLHHNAAFIQLPIGLEGDTKGLVDLVHQKAVYFEGKFGEIVREDEIPKDMNTEVNEKRQELIEHLSNVDDVLGDLYLNEMKLTEKDIMDAIHRACLKRKFTPVLVGTALKNKGVQPLLDAVVNYLPNPGEVENYAFQIKANNEQEKIIMDSARDNKKPFIGLAFKLEAGRFGQLTYFRCYQGMLSKADTIYDTRTKKRIRVQKLVRLHSNQIEDVTEVYAGDIFALFGVDCASGDTFVKNSKLNLSMESIYVPDPVMSMSIQPKNSKDRNNFAKAINRFTKEDPTLRMHYDSDNKESIISGMGELHLEIYAQRMEREYNCPVSLGKPKVSFRETLTKPQEFDYLHKKQSGGAGQYARVTGIMEPLPSHKNTQIEFSNETVGTNVPRQFIPGVERGFRTMCEKGMLSGHKIAGVKFRLIDGMHHSVDSSEYAFFLAAQGAIRDIFEVGTWQILEPIMLVEVMSPAEYRGQILGQINKRKGIINSTEMNEDWCSIVAEVPLNEMFGYVGELRSTTQGKGEFTMEYARYSPCVAEVQEELIRQYQQS</sequence>
<dbReference type="CDD" id="cd04091">
    <property type="entry name" value="mtEFG1_II_like"/>
    <property type="match status" value="1"/>
</dbReference>
<organism evidence="10">
    <name type="scientific">Harpegnathos saltator</name>
    <name type="common">Jerdon's jumping ant</name>
    <dbReference type="NCBI Taxonomy" id="610380"/>
    <lineage>
        <taxon>Eukaryota</taxon>
        <taxon>Metazoa</taxon>
        <taxon>Ecdysozoa</taxon>
        <taxon>Arthropoda</taxon>
        <taxon>Hexapoda</taxon>
        <taxon>Insecta</taxon>
        <taxon>Pterygota</taxon>
        <taxon>Neoptera</taxon>
        <taxon>Endopterygota</taxon>
        <taxon>Hymenoptera</taxon>
        <taxon>Apocrita</taxon>
        <taxon>Aculeata</taxon>
        <taxon>Formicoidea</taxon>
        <taxon>Formicidae</taxon>
        <taxon>Ponerinae</taxon>
        <taxon>Ponerini</taxon>
        <taxon>Harpegnathos</taxon>
    </lineage>
</organism>
<keyword evidence="10" id="KW-1185">Reference proteome</keyword>
<dbReference type="FunFam" id="2.40.30.10:FF:000022">
    <property type="entry name" value="Elongation factor G, mitochondrial"/>
    <property type="match status" value="1"/>
</dbReference>
<evidence type="ECO:0000256" key="3">
    <source>
        <dbReference type="ARBA" id="ARBA00022768"/>
    </source>
</evidence>
<evidence type="ECO:0000256" key="7">
    <source>
        <dbReference type="HAMAP-Rule" id="MF_03061"/>
    </source>
</evidence>
<dbReference type="SUPFAM" id="SSF50447">
    <property type="entry name" value="Translation proteins"/>
    <property type="match status" value="1"/>
</dbReference>
<comment type="pathway">
    <text evidence="7">Protein biosynthesis; polypeptide chain elongation.</text>
</comment>
<dbReference type="FunCoup" id="E2B601">
    <property type="interactions" value="1936"/>
</dbReference>
<dbReference type="AlphaFoldDB" id="E2B601"/>
<dbReference type="UniPathway" id="UPA00345"/>
<evidence type="ECO:0000256" key="6">
    <source>
        <dbReference type="ARBA" id="ARBA00023134"/>
    </source>
</evidence>
<dbReference type="InterPro" id="IPR027417">
    <property type="entry name" value="P-loop_NTPase"/>
</dbReference>
<comment type="similarity">
    <text evidence="7">Belongs to the GTP-binding elongation factor family. EF-G/EF-2 subfamily.</text>
</comment>
<keyword evidence="4 7" id="KW-0648">Protein biosynthesis</keyword>
<dbReference type="FunFam" id="3.30.230.10:FF:000003">
    <property type="entry name" value="Elongation factor G"/>
    <property type="match status" value="1"/>
</dbReference>
<gene>
    <name evidence="9" type="ORF">EAI_02406</name>
</gene>
<dbReference type="InterPro" id="IPR000640">
    <property type="entry name" value="EFG_V-like"/>
</dbReference>
<dbReference type="Gene3D" id="3.30.70.240">
    <property type="match status" value="1"/>
</dbReference>
<dbReference type="PANTHER" id="PTHR43636">
    <property type="entry name" value="ELONGATION FACTOR G, MITOCHONDRIAL"/>
    <property type="match status" value="1"/>
</dbReference>
<dbReference type="InterPro" id="IPR047872">
    <property type="entry name" value="EFG_IV"/>
</dbReference>
<feature type="binding site" evidence="7">
    <location>
        <begin position="45"/>
        <end position="49"/>
    </location>
    <ligand>
        <name>GTP</name>
        <dbReference type="ChEBI" id="CHEBI:37565"/>
    </ligand>
</feature>
<name>E2B601_HARSA</name>
<keyword evidence="6 7" id="KW-0342">GTP-binding</keyword>
<dbReference type="PROSITE" id="PS51722">
    <property type="entry name" value="G_TR_2"/>
    <property type="match status" value="1"/>
</dbReference>
<dbReference type="InterPro" id="IPR005517">
    <property type="entry name" value="Transl_elong_EFG/EF2_IV"/>
</dbReference>
<reference evidence="9 10" key="1">
    <citation type="journal article" date="2010" name="Science">
        <title>Genomic comparison of the ants Camponotus floridanus and Harpegnathos saltator.</title>
        <authorList>
            <person name="Bonasio R."/>
            <person name="Zhang G."/>
            <person name="Ye C."/>
            <person name="Mutti N.S."/>
            <person name="Fang X."/>
            <person name="Qin N."/>
            <person name="Donahue G."/>
            <person name="Yang P."/>
            <person name="Li Q."/>
            <person name="Li C."/>
            <person name="Zhang P."/>
            <person name="Huang Z."/>
            <person name="Berger S.L."/>
            <person name="Reinberg D."/>
            <person name="Wang J."/>
            <person name="Liebig J."/>
        </authorList>
    </citation>
    <scope>NUCLEOTIDE SEQUENCE [LARGE SCALE GENOMIC DNA]</scope>
    <source>
        <strain evidence="9 10">R22 G/1</strain>
    </source>
</reference>
<dbReference type="Gene3D" id="3.30.230.10">
    <property type="match status" value="1"/>
</dbReference>
<dbReference type="InterPro" id="IPR009000">
    <property type="entry name" value="Transl_B-barrel_sf"/>
</dbReference>
<dbReference type="Pfam" id="PF00009">
    <property type="entry name" value="GTP_EFTU"/>
    <property type="match status" value="1"/>
</dbReference>
<dbReference type="SUPFAM" id="SSF52540">
    <property type="entry name" value="P-loop containing nucleoside triphosphate hydrolases"/>
    <property type="match status" value="1"/>
</dbReference>
<dbReference type="InterPro" id="IPR004161">
    <property type="entry name" value="EFTu-like_2"/>
</dbReference>
<dbReference type="GO" id="GO:0070125">
    <property type="term" value="P:mitochondrial translational elongation"/>
    <property type="evidence" value="ECO:0007669"/>
    <property type="project" value="UniProtKB-UniRule"/>
</dbReference>
<evidence type="ECO:0000313" key="9">
    <source>
        <dbReference type="EMBL" id="EFN88862.1"/>
    </source>
</evidence>
<dbReference type="GO" id="GO:0003924">
    <property type="term" value="F:GTPase activity"/>
    <property type="evidence" value="ECO:0007669"/>
    <property type="project" value="UniProtKB-UniRule"/>
</dbReference>
<evidence type="ECO:0000256" key="1">
    <source>
        <dbReference type="ARBA" id="ARBA00005870"/>
    </source>
</evidence>
<dbReference type="Gene3D" id="2.40.30.10">
    <property type="entry name" value="Translation factors"/>
    <property type="match status" value="1"/>
</dbReference>
<dbReference type="EMBL" id="GL445900">
    <property type="protein sequence ID" value="EFN88862.1"/>
    <property type="molecule type" value="Genomic_DNA"/>
</dbReference>
<dbReference type="InterPro" id="IPR009022">
    <property type="entry name" value="EFG_III"/>
</dbReference>
<dbReference type="PROSITE" id="PS00301">
    <property type="entry name" value="G_TR_1"/>
    <property type="match status" value="1"/>
</dbReference>
<dbReference type="InterPro" id="IPR000795">
    <property type="entry name" value="T_Tr_GTP-bd_dom"/>
</dbReference>
<dbReference type="NCBIfam" id="NF009381">
    <property type="entry name" value="PRK12740.1-5"/>
    <property type="match status" value="1"/>
</dbReference>
<protein>
    <recommendedName>
        <fullName evidence="7">Elongation factor G, mitochondrial</fullName>
        <shortName evidence="7">EF-Gmt</shortName>
    </recommendedName>
    <alternativeName>
        <fullName evidence="7">Elongation factor G 1, mitochondrial</fullName>
        <shortName evidence="7">mEF-G 1</shortName>
    </alternativeName>
    <alternativeName>
        <fullName evidence="7">Elongation factor G1</fullName>
    </alternativeName>
</protein>
<dbReference type="Proteomes" id="UP000008237">
    <property type="component" value="Unassembled WGS sequence"/>
</dbReference>
<dbReference type="InterPro" id="IPR005225">
    <property type="entry name" value="Small_GTP-bd"/>
</dbReference>
<dbReference type="NCBIfam" id="TIGR00484">
    <property type="entry name" value="EF-G"/>
    <property type="match status" value="1"/>
</dbReference>
<dbReference type="FunFam" id="3.40.50.300:FF:002372">
    <property type="entry name" value="Elongation factor G, mitochondrial"/>
    <property type="match status" value="1"/>
</dbReference>
<dbReference type="SUPFAM" id="SSF54980">
    <property type="entry name" value="EF-G C-terminal domain-like"/>
    <property type="match status" value="2"/>
</dbReference>
<dbReference type="InterPro" id="IPR035647">
    <property type="entry name" value="EFG_III/V"/>
</dbReference>
<evidence type="ECO:0000256" key="5">
    <source>
        <dbReference type="ARBA" id="ARBA00023128"/>
    </source>
</evidence>
<accession>E2B601</accession>
<dbReference type="InterPro" id="IPR020568">
    <property type="entry name" value="Ribosomal_Su5_D2-typ_SF"/>
</dbReference>
<dbReference type="NCBIfam" id="TIGR00231">
    <property type="entry name" value="small_GTP"/>
    <property type="match status" value="1"/>
</dbReference>
<dbReference type="STRING" id="610380.E2B601"/>
<feature type="binding site" evidence="7">
    <location>
        <begin position="99"/>
        <end position="102"/>
    </location>
    <ligand>
        <name>GTP</name>
        <dbReference type="ChEBI" id="CHEBI:37565"/>
    </ligand>
</feature>
<keyword evidence="5 7" id="KW-0496">Mitochondrion</keyword>
<dbReference type="Pfam" id="PF03144">
    <property type="entry name" value="GTP_EFTU_D2"/>
    <property type="match status" value="1"/>
</dbReference>
<dbReference type="FunFam" id="3.30.70.870:FF:000001">
    <property type="entry name" value="Elongation factor G"/>
    <property type="match status" value="1"/>
</dbReference>
<dbReference type="Pfam" id="PF14492">
    <property type="entry name" value="EFG_III"/>
    <property type="match status" value="1"/>
</dbReference>
<dbReference type="InterPro" id="IPR014721">
    <property type="entry name" value="Ribsml_uS5_D2-typ_fold_subgr"/>
</dbReference>
<proteinExistence type="inferred from homology"/>
<dbReference type="InterPro" id="IPR041095">
    <property type="entry name" value="EFG_II"/>
</dbReference>
<dbReference type="Pfam" id="PF03764">
    <property type="entry name" value="EFG_IV"/>
    <property type="match status" value="1"/>
</dbReference>
<keyword evidence="3 7" id="KW-0251">Elongation factor</keyword>
<dbReference type="InterPro" id="IPR004540">
    <property type="entry name" value="Transl_elong_EFG/EF2"/>
</dbReference>
<dbReference type="Pfam" id="PF00679">
    <property type="entry name" value="EFG_C"/>
    <property type="match status" value="1"/>
</dbReference>
<evidence type="ECO:0000313" key="10">
    <source>
        <dbReference type="Proteomes" id="UP000008237"/>
    </source>
</evidence>
<dbReference type="CDD" id="cd01434">
    <property type="entry name" value="EFG_mtEFG1_IV"/>
    <property type="match status" value="1"/>
</dbReference>
<dbReference type="Gene3D" id="3.40.50.300">
    <property type="entry name" value="P-loop containing nucleotide triphosphate hydrolases"/>
    <property type="match status" value="1"/>
</dbReference>
<dbReference type="InterPro" id="IPR031157">
    <property type="entry name" value="G_TR_CS"/>
</dbReference>
<dbReference type="PANTHER" id="PTHR43636:SF2">
    <property type="entry name" value="ELONGATION FACTOR G, MITOCHONDRIAL"/>
    <property type="match status" value="1"/>
</dbReference>
<dbReference type="FunFam" id="3.40.50.300:FF:004752">
    <property type="entry name" value="Elongation factor G, mitochondrial"/>
    <property type="match status" value="1"/>
</dbReference>
<evidence type="ECO:0000259" key="8">
    <source>
        <dbReference type="PROSITE" id="PS51722"/>
    </source>
</evidence>
<evidence type="ECO:0000256" key="2">
    <source>
        <dbReference type="ARBA" id="ARBA00022741"/>
    </source>
</evidence>
<dbReference type="OMA" id="GQFAKVQ"/>